<dbReference type="Pfam" id="PF08876">
    <property type="entry name" value="DUF1836"/>
    <property type="match status" value="1"/>
</dbReference>
<protein>
    <submittedName>
        <fullName evidence="1">DUF1836 domain-containing protein</fullName>
    </submittedName>
</protein>
<sequence length="145" mass="17104">MHLLPKWDELPNLDLYLDQVILYVNQTTYEKSAFTIKELTSSMINNYVKHGYLGKPIKKKYRRHQIARLIALTVLKKAFPIQEISYVLQKLQNDMTSEDLYNCFVDYWNTGNEIETPEIIIAACQTIKSYDKTMLLMSFIEKNEE</sequence>
<gene>
    <name evidence="1" type="ORF">GKS16_08160</name>
</gene>
<dbReference type="AlphaFoldDB" id="A0A2X4HLA8"/>
<organism evidence="1 2">
    <name type="scientific">Streptococcus uberis</name>
    <dbReference type="NCBI Taxonomy" id="1349"/>
    <lineage>
        <taxon>Bacteria</taxon>
        <taxon>Bacillati</taxon>
        <taxon>Bacillota</taxon>
        <taxon>Bacilli</taxon>
        <taxon>Lactobacillales</taxon>
        <taxon>Streptococcaceae</taxon>
        <taxon>Streptococcus</taxon>
    </lineage>
</organism>
<dbReference type="Proteomes" id="UP000483839">
    <property type="component" value="Unassembled WGS sequence"/>
</dbReference>
<dbReference type="InterPro" id="IPR014975">
    <property type="entry name" value="DUF1836"/>
</dbReference>
<evidence type="ECO:0000313" key="2">
    <source>
        <dbReference type="Proteomes" id="UP000483839"/>
    </source>
</evidence>
<dbReference type="PANTHER" id="PTHR40056:SF1">
    <property type="entry name" value="DUF1836 DOMAIN-CONTAINING PROTEIN"/>
    <property type="match status" value="1"/>
</dbReference>
<accession>A0A2X4HLA8</accession>
<comment type="caution">
    <text evidence="1">The sequence shown here is derived from an EMBL/GenBank/DDBJ whole genome shotgun (WGS) entry which is preliminary data.</text>
</comment>
<reference evidence="1 2" key="1">
    <citation type="submission" date="2019-11" db="EMBL/GenBank/DDBJ databases">
        <title>Streptococcus uberis isolated from clinical mastitis cases on a southeastern Queensland dairy.</title>
        <authorList>
            <person name="Workentine M.L."/>
            <person name="Price R."/>
            <person name="Olchowy T."/>
        </authorList>
    </citation>
    <scope>NUCLEOTIDE SEQUENCE [LARGE SCALE GENOMIC DNA]</scope>
    <source>
        <strain evidence="1 2">OLC4459-A17</strain>
    </source>
</reference>
<evidence type="ECO:0000313" key="1">
    <source>
        <dbReference type="EMBL" id="MTD02239.1"/>
    </source>
</evidence>
<dbReference type="RefSeq" id="WP_046391290.1">
    <property type="nucleotide sequence ID" value="NZ_JADFAW010000004.1"/>
</dbReference>
<name>A0A2X4HLA8_STRUB</name>
<proteinExistence type="predicted"/>
<dbReference type="EMBL" id="WLXI01000056">
    <property type="protein sequence ID" value="MTD02239.1"/>
    <property type="molecule type" value="Genomic_DNA"/>
</dbReference>
<dbReference type="PANTHER" id="PTHR40056">
    <property type="entry name" value="HYPOTHETICAL CYTOSOLIC PROTEIN"/>
    <property type="match status" value="1"/>
</dbReference>